<dbReference type="Proteomes" id="UP000499080">
    <property type="component" value="Unassembled WGS sequence"/>
</dbReference>
<accession>A0A4Y2JUD8</accession>
<feature type="region of interest" description="Disordered" evidence="1">
    <location>
        <begin position="36"/>
        <end position="79"/>
    </location>
</feature>
<feature type="region of interest" description="Disordered" evidence="1">
    <location>
        <begin position="1"/>
        <end position="22"/>
    </location>
</feature>
<dbReference type="EMBL" id="BGPR01003820">
    <property type="protein sequence ID" value="GBM92796.1"/>
    <property type="molecule type" value="Genomic_DNA"/>
</dbReference>
<gene>
    <name evidence="2" type="ORF">AVEN_117491_1</name>
</gene>
<dbReference type="AlphaFoldDB" id="A0A4Y2JUD8"/>
<keyword evidence="3" id="KW-1185">Reference proteome</keyword>
<evidence type="ECO:0000313" key="2">
    <source>
        <dbReference type="EMBL" id="GBM92796.1"/>
    </source>
</evidence>
<protein>
    <submittedName>
        <fullName evidence="2">Uncharacterized protein</fullName>
    </submittedName>
</protein>
<reference evidence="2 3" key="1">
    <citation type="journal article" date="2019" name="Sci. Rep.">
        <title>Orb-weaving spider Araneus ventricosus genome elucidates the spidroin gene catalogue.</title>
        <authorList>
            <person name="Kono N."/>
            <person name="Nakamura H."/>
            <person name="Ohtoshi R."/>
            <person name="Moran D.A.P."/>
            <person name="Shinohara A."/>
            <person name="Yoshida Y."/>
            <person name="Fujiwara M."/>
            <person name="Mori M."/>
            <person name="Tomita M."/>
            <person name="Arakawa K."/>
        </authorList>
    </citation>
    <scope>NUCLEOTIDE SEQUENCE [LARGE SCALE GENOMIC DNA]</scope>
</reference>
<feature type="compositionally biased region" description="Basic and acidic residues" evidence="1">
    <location>
        <begin position="42"/>
        <end position="53"/>
    </location>
</feature>
<organism evidence="2 3">
    <name type="scientific">Araneus ventricosus</name>
    <name type="common">Orbweaver spider</name>
    <name type="synonym">Epeira ventricosa</name>
    <dbReference type="NCBI Taxonomy" id="182803"/>
    <lineage>
        <taxon>Eukaryota</taxon>
        <taxon>Metazoa</taxon>
        <taxon>Ecdysozoa</taxon>
        <taxon>Arthropoda</taxon>
        <taxon>Chelicerata</taxon>
        <taxon>Arachnida</taxon>
        <taxon>Araneae</taxon>
        <taxon>Araneomorphae</taxon>
        <taxon>Entelegynae</taxon>
        <taxon>Araneoidea</taxon>
        <taxon>Araneidae</taxon>
        <taxon>Araneus</taxon>
    </lineage>
</organism>
<name>A0A4Y2JUD8_ARAVE</name>
<evidence type="ECO:0000256" key="1">
    <source>
        <dbReference type="SAM" id="MobiDB-lite"/>
    </source>
</evidence>
<proteinExistence type="predicted"/>
<comment type="caution">
    <text evidence="2">The sequence shown here is derived from an EMBL/GenBank/DDBJ whole genome shotgun (WGS) entry which is preliminary data.</text>
</comment>
<sequence length="104" mass="11441">MGDAHSTVGATTVNAPLDPGIPDHNKVKEYLAKIDSPPSECPYKHNQESKNESKGGCPMQRDDDVNPYNMFEKQSGNPILRDMPSRSACIAFEISFSSGLCFFM</sequence>
<evidence type="ECO:0000313" key="3">
    <source>
        <dbReference type="Proteomes" id="UP000499080"/>
    </source>
</evidence>